<comment type="caution">
    <text evidence="1">The sequence shown here is derived from an EMBL/GenBank/DDBJ whole genome shotgun (WGS) entry which is preliminary data.</text>
</comment>
<dbReference type="EMBL" id="SPLM01000041">
    <property type="protein sequence ID" value="TMW64082.1"/>
    <property type="molecule type" value="Genomic_DNA"/>
</dbReference>
<dbReference type="Proteomes" id="UP000794436">
    <property type="component" value="Unassembled WGS sequence"/>
</dbReference>
<evidence type="ECO:0000313" key="2">
    <source>
        <dbReference type="Proteomes" id="UP000794436"/>
    </source>
</evidence>
<evidence type="ECO:0000313" key="1">
    <source>
        <dbReference type="EMBL" id="TMW64082.1"/>
    </source>
</evidence>
<protein>
    <submittedName>
        <fullName evidence="1">Uncharacterized protein</fullName>
    </submittedName>
</protein>
<keyword evidence="2" id="KW-1185">Reference proteome</keyword>
<proteinExistence type="predicted"/>
<sequence length="393" mass="43390">MFLSVVETLLLCEDEVLQDLALRLLVATLNPSTYPAFVRAIRLSGLLITLAWMLGHSSTAVQTEALRVYQCVRELSSPSDLVRVMIEQGCVVVLYLVVDSRSSDGKELLQWVVSELEGQPQLLEWGLDSVAHSTNARLQRNILLSLLFLSHSSAVVRSATTEIEEVLKASLTTSEDNTLAMGVLAAATLSCDPRSTVRLDAVSMTRSASTGQLPTQSTGETLRAVRLVCRDGTVCYSGSQYDLLVAHCKQLRRLVLIQTAGTVLCVDLTALETTKSAVELLVAILKQPEQRDAVRFVHAYSTVDSVTLLRLSKSLDCLKGWHTATLGLTMALDSRNWMQTLDDALLLRHPALMLRTLRFVLSHPEALDSDNMTREPLDRATMRIWDELRANCV</sequence>
<accession>A0A8K1FLQ7</accession>
<gene>
    <name evidence="1" type="ORF">Poli38472_014199</name>
</gene>
<organism evidence="1 2">
    <name type="scientific">Pythium oligandrum</name>
    <name type="common">Mycoparasitic fungus</name>
    <dbReference type="NCBI Taxonomy" id="41045"/>
    <lineage>
        <taxon>Eukaryota</taxon>
        <taxon>Sar</taxon>
        <taxon>Stramenopiles</taxon>
        <taxon>Oomycota</taxon>
        <taxon>Peronosporomycetes</taxon>
        <taxon>Pythiales</taxon>
        <taxon>Pythiaceae</taxon>
        <taxon>Pythium</taxon>
    </lineage>
</organism>
<reference evidence="1" key="1">
    <citation type="submission" date="2019-03" db="EMBL/GenBank/DDBJ databases">
        <title>Long read genome sequence of the mycoparasitic Pythium oligandrum ATCC 38472 isolated from sugarbeet rhizosphere.</title>
        <authorList>
            <person name="Gaulin E."/>
        </authorList>
    </citation>
    <scope>NUCLEOTIDE SEQUENCE</scope>
    <source>
        <strain evidence="1">ATCC 38472_TT</strain>
    </source>
</reference>
<dbReference type="OrthoDB" id="127362at2759"/>
<name>A0A8K1FLQ7_PYTOL</name>
<dbReference type="AlphaFoldDB" id="A0A8K1FLQ7"/>